<dbReference type="Gene3D" id="3.30.1150.10">
    <property type="match status" value="1"/>
</dbReference>
<feature type="compositionally biased region" description="Basic and acidic residues" evidence="5">
    <location>
        <begin position="161"/>
        <end position="192"/>
    </location>
</feature>
<dbReference type="GO" id="GO:0043213">
    <property type="term" value="P:bacteriocin transport"/>
    <property type="evidence" value="ECO:0007669"/>
    <property type="project" value="InterPro"/>
</dbReference>
<feature type="compositionally biased region" description="Pro residues" evidence="5">
    <location>
        <begin position="93"/>
        <end position="103"/>
    </location>
</feature>
<dbReference type="InterPro" id="IPR014161">
    <property type="entry name" value="Tol-Pal_TolA"/>
</dbReference>
<dbReference type="GO" id="GO:0016020">
    <property type="term" value="C:membrane"/>
    <property type="evidence" value="ECO:0007669"/>
    <property type="project" value="UniProtKB-SubCell"/>
</dbReference>
<keyword evidence="6" id="KW-0732">Signal</keyword>
<feature type="compositionally biased region" description="Polar residues" evidence="5">
    <location>
        <begin position="78"/>
        <end position="88"/>
    </location>
</feature>
<keyword evidence="4" id="KW-0472">Membrane</keyword>
<evidence type="ECO:0000256" key="4">
    <source>
        <dbReference type="ARBA" id="ARBA00023136"/>
    </source>
</evidence>
<dbReference type="GO" id="GO:0019534">
    <property type="term" value="F:toxin transmembrane transporter activity"/>
    <property type="evidence" value="ECO:0007669"/>
    <property type="project" value="InterPro"/>
</dbReference>
<feature type="compositionally biased region" description="Basic and acidic residues" evidence="5">
    <location>
        <begin position="200"/>
        <end position="225"/>
    </location>
</feature>
<dbReference type="Proteomes" id="UP000742786">
    <property type="component" value="Unassembled WGS sequence"/>
</dbReference>
<accession>A0A916N0S0</accession>
<evidence type="ECO:0000256" key="3">
    <source>
        <dbReference type="ARBA" id="ARBA00022989"/>
    </source>
</evidence>
<feature type="region of interest" description="Disordered" evidence="5">
    <location>
        <begin position="146"/>
        <end position="234"/>
    </location>
</feature>
<dbReference type="SUPFAM" id="SSF74653">
    <property type="entry name" value="TolA/TonB C-terminal domain"/>
    <property type="match status" value="1"/>
</dbReference>
<evidence type="ECO:0000256" key="2">
    <source>
        <dbReference type="ARBA" id="ARBA00022692"/>
    </source>
</evidence>
<dbReference type="EMBL" id="CAJQUM010000001">
    <property type="protein sequence ID" value="CAG4884213.1"/>
    <property type="molecule type" value="Genomic_DNA"/>
</dbReference>
<keyword evidence="2" id="KW-0812">Transmembrane</keyword>
<dbReference type="Pfam" id="PF13103">
    <property type="entry name" value="TonB_2"/>
    <property type="match status" value="1"/>
</dbReference>
<keyword evidence="3" id="KW-1133">Transmembrane helix</keyword>
<comment type="caution">
    <text evidence="7">The sequence shown here is derived from an EMBL/GenBank/DDBJ whole genome shotgun (WGS) entry which is preliminary data.</text>
</comment>
<feature type="region of interest" description="Disordered" evidence="5">
    <location>
        <begin position="343"/>
        <end position="372"/>
    </location>
</feature>
<evidence type="ECO:0000313" key="8">
    <source>
        <dbReference type="Proteomes" id="UP000742786"/>
    </source>
</evidence>
<organism evidence="7 8">
    <name type="scientific">Georgfuchsia toluolica</name>
    <dbReference type="NCBI Taxonomy" id="424218"/>
    <lineage>
        <taxon>Bacteria</taxon>
        <taxon>Pseudomonadati</taxon>
        <taxon>Pseudomonadota</taxon>
        <taxon>Betaproteobacteria</taxon>
        <taxon>Nitrosomonadales</taxon>
        <taxon>Sterolibacteriaceae</taxon>
        <taxon>Georgfuchsia</taxon>
    </lineage>
</organism>
<feature type="signal peptide" evidence="6">
    <location>
        <begin position="1"/>
        <end position="25"/>
    </location>
</feature>
<comment type="subcellular location">
    <subcellularLocation>
        <location evidence="1">Membrane</location>
        <topology evidence="1">Single-pass membrane protein</topology>
    </subcellularLocation>
</comment>
<gene>
    <name evidence="7" type="ORF">GTOL_12096</name>
</gene>
<reference evidence="7" key="1">
    <citation type="submission" date="2021-04" db="EMBL/GenBank/DDBJ databases">
        <authorList>
            <person name="Hornung B."/>
        </authorList>
    </citation>
    <scope>NUCLEOTIDE SEQUENCE</scope>
    <source>
        <strain evidence="7">G5G6</strain>
    </source>
</reference>
<evidence type="ECO:0000256" key="1">
    <source>
        <dbReference type="ARBA" id="ARBA00004167"/>
    </source>
</evidence>
<dbReference type="NCBIfam" id="TIGR02794">
    <property type="entry name" value="tolA_full"/>
    <property type="match status" value="1"/>
</dbReference>
<evidence type="ECO:0000256" key="5">
    <source>
        <dbReference type="SAM" id="MobiDB-lite"/>
    </source>
</evidence>
<evidence type="ECO:0000313" key="7">
    <source>
        <dbReference type="EMBL" id="CAG4884213.1"/>
    </source>
</evidence>
<dbReference type="AlphaFoldDB" id="A0A916N0S0"/>
<feature type="region of interest" description="Disordered" evidence="5">
    <location>
        <begin position="77"/>
        <end position="104"/>
    </location>
</feature>
<name>A0A916N0S0_9PROT</name>
<evidence type="ECO:0000256" key="6">
    <source>
        <dbReference type="SAM" id="SignalP"/>
    </source>
</evidence>
<sequence length="518" mass="55760">MGSRITGHRWNNFAKALLLSLALHALVLSLQFGDSDSGLPRFGMPEESKTASIPMLNAILHNQEVVEKSLPELATQAVVGSSEQHTPGSLNREPPPSNLPPEPVTASIAKLETRPPESVEKRPVAGVTSEAPKIVAPAADVAVLSTDKTSTWSRPVGGDETLNKQEGAEHKKETPAPEQKTVEEQVRIEGEKAAQAAAAQEKELALERKRAEEQAAEARAREEAARAQQAAAEALARQHEVEKLAAEKAAKETAEKKLAEQQKMAEEQARIEKEKAAQVAAAREKELALERKQAEEQAAAARAREEAALAQQAAAKALAHQREAEKLATEKAAKDAAGKILAEQQDRLSNMGTGKPDGGKESGSAPTAGKGSDLARRAIDAIRGGQMGLPGIESAEPVRPRHGSILGRNPKEIQLAFYGEGWRQKIERIGSLNYPTLSKNLVYDPLVATVSINSDGTLAGVRVVKSSGHKDLDEAVLRIVTMSAPFAPFPPDMKRMYDVVDLTRTWVFLDYRPTITGE</sequence>
<evidence type="ECO:0008006" key="9">
    <source>
        <dbReference type="Google" id="ProtNLM"/>
    </source>
</evidence>
<protein>
    <recommendedName>
        <fullName evidence="9">TonB family protein</fullName>
    </recommendedName>
</protein>
<keyword evidence="8" id="KW-1185">Reference proteome</keyword>
<dbReference type="InterPro" id="IPR006260">
    <property type="entry name" value="TonB/TolA_C"/>
</dbReference>
<proteinExistence type="predicted"/>
<dbReference type="NCBIfam" id="TIGR01352">
    <property type="entry name" value="tonB_Cterm"/>
    <property type="match status" value="1"/>
</dbReference>
<feature type="chain" id="PRO_5036802848" description="TonB family protein" evidence="6">
    <location>
        <begin position="26"/>
        <end position="518"/>
    </location>
</feature>
<dbReference type="RefSeq" id="WP_220636085.1">
    <property type="nucleotide sequence ID" value="NZ_CAJQUM010000001.1"/>
</dbReference>